<dbReference type="SUPFAM" id="SSF51197">
    <property type="entry name" value="Clavaminate synthase-like"/>
    <property type="match status" value="1"/>
</dbReference>
<sequence length="793" mass="89956">MQQTWKDLFSQSFKIGGSGDERDSLIVTPDDILEPSHLDICANEHWQTIEEPFDADDWIFLPYQTINLSILGLKSTMTWSFEDTNLPKFQDDKETVLGWQACAHDSLTCWHGKSINDRECMVAHVSASQLAARGVSLQALLQTKQVFVTSMEESSPWEWDIDSMKKIGNVDVPWEVQGGYAEPLVECLSDILFKTILPGARKTWSFTSNGDRESKGLVLNALYLPRAERLLVETPHAEPVMSQSIAFDQTREVPTDIFNNHYPKDATCFALASTMATFSYIHHDGMSVRTVIQVLTGKKIWFFFCRVACCIQDTHVDEFMNDWVPGFIPDPTEWEAEVVVLEPGTVLFMCPNTHHAVITLKNCIVLGQHFYMMSCIQDTVAGQVICGPTGWQGSDVHVPDISTQLGLLDVIALGNFCIFALALNGECKEPTKDGVHLAITSYKDIIRFATCHFILYGPNGIPKTPYGLNDDMDDPVDNTTLCSIVQGVLWELFGTSYTGEDLLTASKMDLCFDHQKWDTEWPAMAQEVDAVVATSIKEHHRDCNAPINGEKYIQLARSKDQGQGWEVDAYTLARSDFEALSEGGSVPSTVLQCLLKSIILEHNASHQEGWFMWPGMDYHWGQSYAEEVEKNMARPGYCCSWMLWEHKSGHWILIQIDLNVKCFTVWDSRQALDASQSQANDWVLKTLFGIFDNVANQDVNHWTMTLDKTAGVKFPYSGLYTCMYAWVIMHNGGFKDLDTSIWRFESIRAVLRAEFLDYLVHWYIENLVVIKFKNHVIKCFTMENVDLRRLKDT</sequence>
<comment type="caution">
    <text evidence="2">The sequence shown here is derived from an EMBL/GenBank/DDBJ whole genome shotgun (WGS) entry which is preliminary data.</text>
</comment>
<reference evidence="2" key="1">
    <citation type="submission" date="2023-06" db="EMBL/GenBank/DDBJ databases">
        <authorList>
            <consortium name="Lawrence Berkeley National Laboratory"/>
            <person name="Ahrendt S."/>
            <person name="Sahu N."/>
            <person name="Indic B."/>
            <person name="Wong-Bajracharya J."/>
            <person name="Merenyi Z."/>
            <person name="Ke H.-M."/>
            <person name="Monk M."/>
            <person name="Kocsube S."/>
            <person name="Drula E."/>
            <person name="Lipzen A."/>
            <person name="Balint B."/>
            <person name="Henrissat B."/>
            <person name="Andreopoulos B."/>
            <person name="Martin F.M."/>
            <person name="Harder C.B."/>
            <person name="Rigling D."/>
            <person name="Ford K.L."/>
            <person name="Foster G.D."/>
            <person name="Pangilinan J."/>
            <person name="Papanicolaou A."/>
            <person name="Barry K."/>
            <person name="LaButti K."/>
            <person name="Viragh M."/>
            <person name="Koriabine M."/>
            <person name="Yan M."/>
            <person name="Riley R."/>
            <person name="Champramary S."/>
            <person name="Plett K.L."/>
            <person name="Tsai I.J."/>
            <person name="Slot J."/>
            <person name="Sipos G."/>
            <person name="Plett J."/>
            <person name="Nagy L.G."/>
            <person name="Grigoriev I.V."/>
        </authorList>
    </citation>
    <scope>NUCLEOTIDE SEQUENCE</scope>
    <source>
        <strain evidence="2">CCBAS 213</strain>
    </source>
</reference>
<dbReference type="AlphaFoldDB" id="A0AA39NKI8"/>
<dbReference type="Gene3D" id="2.60.120.650">
    <property type="entry name" value="Cupin"/>
    <property type="match status" value="1"/>
</dbReference>
<dbReference type="EMBL" id="JAUEPS010000003">
    <property type="protein sequence ID" value="KAK0467343.1"/>
    <property type="molecule type" value="Genomic_DNA"/>
</dbReference>
<dbReference type="SUPFAM" id="SSF54001">
    <property type="entry name" value="Cysteine proteinases"/>
    <property type="match status" value="1"/>
</dbReference>
<evidence type="ECO:0000259" key="1">
    <source>
        <dbReference type="PROSITE" id="PS51184"/>
    </source>
</evidence>
<dbReference type="InterPro" id="IPR003347">
    <property type="entry name" value="JmjC_dom"/>
</dbReference>
<feature type="domain" description="JmjC" evidence="1">
    <location>
        <begin position="242"/>
        <end position="387"/>
    </location>
</feature>
<evidence type="ECO:0000313" key="2">
    <source>
        <dbReference type="EMBL" id="KAK0467343.1"/>
    </source>
</evidence>
<protein>
    <recommendedName>
        <fullName evidence="1">JmjC domain-containing protein</fullName>
    </recommendedName>
</protein>
<dbReference type="GeneID" id="85352772"/>
<dbReference type="InterPro" id="IPR038765">
    <property type="entry name" value="Papain-like_cys_pep_sf"/>
</dbReference>
<dbReference type="RefSeq" id="XP_060337935.1">
    <property type="nucleotide sequence ID" value="XM_060469224.1"/>
</dbReference>
<evidence type="ECO:0000313" key="3">
    <source>
        <dbReference type="Proteomes" id="UP001175211"/>
    </source>
</evidence>
<dbReference type="PROSITE" id="PS51184">
    <property type="entry name" value="JMJC"/>
    <property type="match status" value="1"/>
</dbReference>
<name>A0AA39NKI8_ARMTA</name>
<gene>
    <name evidence="2" type="ORF">EV420DRAFT_1474663</name>
</gene>
<proteinExistence type="predicted"/>
<dbReference type="Proteomes" id="UP001175211">
    <property type="component" value="Unassembled WGS sequence"/>
</dbReference>
<keyword evidence="3" id="KW-1185">Reference proteome</keyword>
<organism evidence="2 3">
    <name type="scientific">Armillaria tabescens</name>
    <name type="common">Ringless honey mushroom</name>
    <name type="synonym">Agaricus tabescens</name>
    <dbReference type="NCBI Taxonomy" id="1929756"/>
    <lineage>
        <taxon>Eukaryota</taxon>
        <taxon>Fungi</taxon>
        <taxon>Dikarya</taxon>
        <taxon>Basidiomycota</taxon>
        <taxon>Agaricomycotina</taxon>
        <taxon>Agaricomycetes</taxon>
        <taxon>Agaricomycetidae</taxon>
        <taxon>Agaricales</taxon>
        <taxon>Marasmiineae</taxon>
        <taxon>Physalacriaceae</taxon>
        <taxon>Desarmillaria</taxon>
    </lineage>
</organism>
<accession>A0AA39NKI8</accession>